<evidence type="ECO:0000256" key="4">
    <source>
        <dbReference type="ARBA" id="ARBA00023115"/>
    </source>
</evidence>
<dbReference type="PANTHER" id="PTHR43317">
    <property type="entry name" value="THERMOSPERMINE SYNTHASE ACAULIS5"/>
    <property type="match status" value="1"/>
</dbReference>
<dbReference type="PANTHER" id="PTHR43317:SF1">
    <property type="entry name" value="THERMOSPERMINE SYNTHASE ACAULIS5"/>
    <property type="match status" value="1"/>
</dbReference>
<dbReference type="OMA" id="WIPSFGY"/>
<evidence type="ECO:0000256" key="1">
    <source>
        <dbReference type="ARBA" id="ARBA00007867"/>
    </source>
</evidence>
<dbReference type="SUPFAM" id="SSF53335">
    <property type="entry name" value="S-adenosyl-L-methionine-dependent methyltransferases"/>
    <property type="match status" value="1"/>
</dbReference>
<feature type="active site" description="Proton acceptor" evidence="7">
    <location>
        <position position="170"/>
    </location>
</feature>
<dbReference type="Gene3D" id="2.30.140.10">
    <property type="entry name" value="Spermidine synthase, tetramerisation domain"/>
    <property type="match status" value="1"/>
</dbReference>
<dbReference type="CDD" id="cd02440">
    <property type="entry name" value="AdoMet_MTases"/>
    <property type="match status" value="1"/>
</dbReference>
<dbReference type="GO" id="GO:0010487">
    <property type="term" value="F:thermospermine synthase activity"/>
    <property type="evidence" value="ECO:0007669"/>
    <property type="project" value="UniProtKB-EC"/>
</dbReference>
<dbReference type="Pfam" id="PF17284">
    <property type="entry name" value="Spermine_synt_N"/>
    <property type="match status" value="1"/>
</dbReference>
<evidence type="ECO:0000259" key="8">
    <source>
        <dbReference type="PROSITE" id="PS51006"/>
    </source>
</evidence>
<evidence type="ECO:0000256" key="7">
    <source>
        <dbReference type="PROSITE-ProRule" id="PRU00354"/>
    </source>
</evidence>
<dbReference type="HAMAP" id="MF_00198">
    <property type="entry name" value="Spermidine_synth"/>
    <property type="match status" value="1"/>
</dbReference>
<dbReference type="PROSITE" id="PS01330">
    <property type="entry name" value="PABS_1"/>
    <property type="match status" value="1"/>
</dbReference>
<evidence type="ECO:0000256" key="5">
    <source>
        <dbReference type="ARBA" id="ARBA00048874"/>
    </source>
</evidence>
<feature type="domain" description="PABS" evidence="8">
    <location>
        <begin position="5"/>
        <end position="251"/>
    </location>
</feature>
<keyword evidence="10" id="KW-1185">Reference proteome</keyword>
<dbReference type="InterPro" id="IPR037163">
    <property type="entry name" value="Spermidine_synt_N_sf"/>
</dbReference>
<dbReference type="STRING" id="461836.A0A0L0D8Y8"/>
<reference evidence="9 10" key="1">
    <citation type="submission" date="2010-05" db="EMBL/GenBank/DDBJ databases">
        <title>The Genome Sequence of Thecamonas trahens ATCC 50062.</title>
        <authorList>
            <consortium name="The Broad Institute Genome Sequencing Platform"/>
            <person name="Russ C."/>
            <person name="Cuomo C."/>
            <person name="Shea T."/>
            <person name="Young S.K."/>
            <person name="Zeng Q."/>
            <person name="Koehrsen M."/>
            <person name="Haas B."/>
            <person name="Borodovsky M."/>
            <person name="Guigo R."/>
            <person name="Alvarado L."/>
            <person name="Berlin A."/>
            <person name="Bochicchio J."/>
            <person name="Borenstein D."/>
            <person name="Chapman S."/>
            <person name="Chen Z."/>
            <person name="Freedman E."/>
            <person name="Gellesch M."/>
            <person name="Goldberg J."/>
            <person name="Griggs A."/>
            <person name="Gujja S."/>
            <person name="Heilman E."/>
            <person name="Heiman D."/>
            <person name="Hepburn T."/>
            <person name="Howarth C."/>
            <person name="Jen D."/>
            <person name="Larson L."/>
            <person name="Mehta T."/>
            <person name="Park D."/>
            <person name="Pearson M."/>
            <person name="Roberts A."/>
            <person name="Saif S."/>
            <person name="Shenoy N."/>
            <person name="Sisk P."/>
            <person name="Stolte C."/>
            <person name="Sykes S."/>
            <person name="Thomson T."/>
            <person name="Walk T."/>
            <person name="White J."/>
            <person name="Yandava C."/>
            <person name="Burger G."/>
            <person name="Gray M.W."/>
            <person name="Holland P.W.H."/>
            <person name="King N."/>
            <person name="Lang F.B.F."/>
            <person name="Roger A.J."/>
            <person name="Ruiz-Trillo I."/>
            <person name="Lander E."/>
            <person name="Nusbaum C."/>
        </authorList>
    </citation>
    <scope>NUCLEOTIDE SEQUENCE [LARGE SCALE GENOMIC DNA]</scope>
    <source>
        <strain evidence="9 10">ATCC 50062</strain>
    </source>
</reference>
<evidence type="ECO:0000256" key="3">
    <source>
        <dbReference type="ARBA" id="ARBA00022679"/>
    </source>
</evidence>
<evidence type="ECO:0000313" key="9">
    <source>
        <dbReference type="EMBL" id="KNC47758.1"/>
    </source>
</evidence>
<keyword evidence="2" id="KW-0963">Cytoplasm</keyword>
<dbReference type="OrthoDB" id="38125at2759"/>
<evidence type="ECO:0000256" key="2">
    <source>
        <dbReference type="ARBA" id="ARBA00022490"/>
    </source>
</evidence>
<dbReference type="eggNOG" id="KOG1562">
    <property type="taxonomic scope" value="Eukaryota"/>
</dbReference>
<proteinExistence type="inferred from homology"/>
<sequence length="343" mass="36621">MYKSGLSFVEVYSELEHSVLALDAVVLSKTTAFQQLDIVDSSLYGRSLVLDGSWQSSSRDEAHYHEALVHPAFLAYAAAHGAAGPSTVLILGGGEGATAREALRWPSVTKVVMVDIDGEVVEACKEHMPEFSAGAFDDPKVELVIGDALKYLADAGADANGPRFDVVISDLSDPIDDGPSQALFTREVFASVRGVLSPEGVYVLQAGQVSPFLEMHVHTYSTMKAVYPHVLGYSTDVASFRSHWGFMLGAFSDAYAPQATCLGRPAPFSPLFAASAIDTLLAGADLTDSLQLLDGEGMLSMVTHPKWLRTAYARATKVFSSSDAELASYTTTLDDENEPAAAQ</sequence>
<comment type="similarity">
    <text evidence="1">Belongs to the spermidine/spermine synthase family.</text>
</comment>
<evidence type="ECO:0000256" key="6">
    <source>
        <dbReference type="ARBA" id="ARBA00049721"/>
    </source>
</evidence>
<dbReference type="EC" id="2.5.1.79" evidence="6"/>
<dbReference type="Gene3D" id="3.40.50.150">
    <property type="entry name" value="Vaccinia Virus protein VP39"/>
    <property type="match status" value="1"/>
</dbReference>
<gene>
    <name evidence="9" type="ORF">AMSG_03985</name>
</gene>
<dbReference type="Pfam" id="PF01564">
    <property type="entry name" value="Spermine_synth"/>
    <property type="match status" value="1"/>
</dbReference>
<dbReference type="InterPro" id="IPR001045">
    <property type="entry name" value="Spermi_synthase"/>
</dbReference>
<dbReference type="EMBL" id="GL349448">
    <property type="protein sequence ID" value="KNC47758.1"/>
    <property type="molecule type" value="Genomic_DNA"/>
</dbReference>
<keyword evidence="3 7" id="KW-0808">Transferase</keyword>
<name>A0A0L0D8Y8_THETB</name>
<dbReference type="AlphaFoldDB" id="A0A0L0D8Y8"/>
<dbReference type="InterPro" id="IPR029063">
    <property type="entry name" value="SAM-dependent_MTases_sf"/>
</dbReference>
<dbReference type="GO" id="GO:0006596">
    <property type="term" value="P:polyamine biosynthetic process"/>
    <property type="evidence" value="ECO:0007669"/>
    <property type="project" value="UniProtKB-UniRule"/>
</dbReference>
<protein>
    <recommendedName>
        <fullName evidence="6">thermospermine synthase</fullName>
        <ecNumber evidence="6">2.5.1.79</ecNumber>
    </recommendedName>
</protein>
<dbReference type="PROSITE" id="PS51006">
    <property type="entry name" value="PABS_2"/>
    <property type="match status" value="1"/>
</dbReference>
<accession>A0A0L0D8Y8</accession>
<comment type="catalytic activity">
    <reaction evidence="5">
        <text>S-adenosyl 3-(methylsulfanyl)propylamine + spermidine = thermospermine + S-methyl-5'-thioadenosine + H(+)</text>
        <dbReference type="Rhea" id="RHEA:30515"/>
        <dbReference type="ChEBI" id="CHEBI:15378"/>
        <dbReference type="ChEBI" id="CHEBI:17509"/>
        <dbReference type="ChEBI" id="CHEBI:57443"/>
        <dbReference type="ChEBI" id="CHEBI:57834"/>
        <dbReference type="ChEBI" id="CHEBI:59903"/>
        <dbReference type="EC" id="2.5.1.79"/>
    </reaction>
</comment>
<dbReference type="Proteomes" id="UP000054408">
    <property type="component" value="Unassembled WGS sequence"/>
</dbReference>
<dbReference type="GeneID" id="25563551"/>
<dbReference type="InterPro" id="IPR030373">
    <property type="entry name" value="PABS_CS"/>
</dbReference>
<keyword evidence="4 7" id="KW-0620">Polyamine biosynthesis</keyword>
<dbReference type="RefSeq" id="XP_013759236.1">
    <property type="nucleotide sequence ID" value="XM_013903782.1"/>
</dbReference>
<evidence type="ECO:0000313" key="10">
    <source>
        <dbReference type="Proteomes" id="UP000054408"/>
    </source>
</evidence>
<organism evidence="9 10">
    <name type="scientific">Thecamonas trahens ATCC 50062</name>
    <dbReference type="NCBI Taxonomy" id="461836"/>
    <lineage>
        <taxon>Eukaryota</taxon>
        <taxon>Apusozoa</taxon>
        <taxon>Apusomonadida</taxon>
        <taxon>Apusomonadidae</taxon>
        <taxon>Thecamonas</taxon>
    </lineage>
</organism>
<dbReference type="InterPro" id="IPR035246">
    <property type="entry name" value="Spermidine_synt_N"/>
</dbReference>
<dbReference type="InterPro" id="IPR030374">
    <property type="entry name" value="PABS"/>
</dbReference>